<dbReference type="InterPro" id="IPR013103">
    <property type="entry name" value="RVT_2"/>
</dbReference>
<reference evidence="3" key="1">
    <citation type="journal article" date="2022" name="Int. J. Mol. Sci.">
        <title>Draft Genome of Tanacetum Coccineum: Genomic Comparison of Closely Related Tanacetum-Family Plants.</title>
        <authorList>
            <person name="Yamashiro T."/>
            <person name="Shiraishi A."/>
            <person name="Nakayama K."/>
            <person name="Satake H."/>
        </authorList>
    </citation>
    <scope>NUCLEOTIDE SEQUENCE</scope>
</reference>
<dbReference type="Proteomes" id="UP001151760">
    <property type="component" value="Unassembled WGS sequence"/>
</dbReference>
<name>A0ABQ5HLG0_9ASTR</name>
<dbReference type="EMBL" id="BQNB010019684">
    <property type="protein sequence ID" value="GJT87953.1"/>
    <property type="molecule type" value="Genomic_DNA"/>
</dbReference>
<feature type="compositionally biased region" description="Polar residues" evidence="1">
    <location>
        <begin position="234"/>
        <end position="250"/>
    </location>
</feature>
<keyword evidence="4" id="KW-1185">Reference proteome</keyword>
<dbReference type="PANTHER" id="PTHR11439">
    <property type="entry name" value="GAG-POL-RELATED RETROTRANSPOSON"/>
    <property type="match status" value="1"/>
</dbReference>
<feature type="domain" description="Reverse transcriptase Ty1/copia-type" evidence="2">
    <location>
        <begin position="273"/>
        <end position="340"/>
    </location>
</feature>
<comment type="caution">
    <text evidence="3">The sequence shown here is derived from an EMBL/GenBank/DDBJ whole genome shotgun (WGS) entry which is preliminary data.</text>
</comment>
<protein>
    <submittedName>
        <fullName evidence="3">Retrovirus-related pol polyprotein from transposon TNT 1-94</fullName>
    </submittedName>
</protein>
<evidence type="ECO:0000256" key="1">
    <source>
        <dbReference type="SAM" id="MobiDB-lite"/>
    </source>
</evidence>
<gene>
    <name evidence="3" type="ORF">Tco_1069670</name>
</gene>
<reference evidence="3" key="2">
    <citation type="submission" date="2022-01" db="EMBL/GenBank/DDBJ databases">
        <authorList>
            <person name="Yamashiro T."/>
            <person name="Shiraishi A."/>
            <person name="Satake H."/>
            <person name="Nakayama K."/>
        </authorList>
    </citation>
    <scope>NUCLEOTIDE SEQUENCE</scope>
</reference>
<dbReference type="PANTHER" id="PTHR11439:SF483">
    <property type="entry name" value="PEPTIDE SYNTHASE GLIP-LIKE, PUTATIVE (AFU_ORTHOLOGUE AFUA_3G12920)-RELATED"/>
    <property type="match status" value="1"/>
</dbReference>
<organism evidence="3 4">
    <name type="scientific">Tanacetum coccineum</name>
    <dbReference type="NCBI Taxonomy" id="301880"/>
    <lineage>
        <taxon>Eukaryota</taxon>
        <taxon>Viridiplantae</taxon>
        <taxon>Streptophyta</taxon>
        <taxon>Embryophyta</taxon>
        <taxon>Tracheophyta</taxon>
        <taxon>Spermatophyta</taxon>
        <taxon>Magnoliopsida</taxon>
        <taxon>eudicotyledons</taxon>
        <taxon>Gunneridae</taxon>
        <taxon>Pentapetalae</taxon>
        <taxon>asterids</taxon>
        <taxon>campanulids</taxon>
        <taxon>Asterales</taxon>
        <taxon>Asteraceae</taxon>
        <taxon>Asteroideae</taxon>
        <taxon>Anthemideae</taxon>
        <taxon>Anthemidinae</taxon>
        <taxon>Tanacetum</taxon>
    </lineage>
</organism>
<evidence type="ECO:0000313" key="3">
    <source>
        <dbReference type="EMBL" id="GJT87953.1"/>
    </source>
</evidence>
<sequence>MALYEKTNVCMQIPHDKSDPANNRSSSDREEILTLEEESRSKLNKDLVKPFDYTKLNYSNNSSCSLLTRDSQSNAGAIYSLLCICLNHNLFSVGGQFCDADLEVAFRKSSVLLKFFRETTLLIWHGLWHRRLSHSYFDYKLAFKKGMLCLVLPKLNMSRIKLCSSCEVEASNYDNPDPAPELQNVSPLADTTVPSQQELDLLFGPLYDELFIDGTSRVNKSSSTTENSIKKDTLPSTHIQPTSELTTPTNVHAEENNDNQEEFTNPFCTPVQENAKSSSRNIAKGYAQEEGIDFEESFTLVTRLEAVRIFVAYAAHKSFPIYQMDVKTAFLNGPLKEEDFGSTNPHTVFLSLMYLTSSRPDIVQAVCYCARYQARSTEKHLKEVKRIFQYLKRFPLTWDSGIREGSLGINVSQLDVKEARTVLQCLSHKGLVYVGVICSCAIKVSSYNSCIPRAALPLPSTSNIVSFIKFSYLVRRNWYEMFDSNRTEVLTNEFLLDTSSIKSTDGGFRMGKEWSGVDNGRG</sequence>
<feature type="region of interest" description="Disordered" evidence="1">
    <location>
        <begin position="219"/>
        <end position="250"/>
    </location>
</feature>
<accession>A0ABQ5HLG0</accession>
<evidence type="ECO:0000259" key="2">
    <source>
        <dbReference type="Pfam" id="PF07727"/>
    </source>
</evidence>
<dbReference type="Pfam" id="PF07727">
    <property type="entry name" value="RVT_2"/>
    <property type="match status" value="1"/>
</dbReference>
<proteinExistence type="predicted"/>
<evidence type="ECO:0000313" key="4">
    <source>
        <dbReference type="Proteomes" id="UP001151760"/>
    </source>
</evidence>